<evidence type="ECO:0000313" key="3">
    <source>
        <dbReference type="Proteomes" id="UP001177023"/>
    </source>
</evidence>
<keyword evidence="3" id="KW-1185">Reference proteome</keyword>
<reference evidence="2" key="1">
    <citation type="submission" date="2023-06" db="EMBL/GenBank/DDBJ databases">
        <authorList>
            <person name="Delattre M."/>
        </authorList>
    </citation>
    <scope>NUCLEOTIDE SEQUENCE</scope>
    <source>
        <strain evidence="2">AF72</strain>
    </source>
</reference>
<dbReference type="AlphaFoldDB" id="A0AA36G1J8"/>
<feature type="non-terminal residue" evidence="2">
    <location>
        <position position="84"/>
    </location>
</feature>
<organism evidence="2 3">
    <name type="scientific">Mesorhabditis spiculigera</name>
    <dbReference type="NCBI Taxonomy" id="96644"/>
    <lineage>
        <taxon>Eukaryota</taxon>
        <taxon>Metazoa</taxon>
        <taxon>Ecdysozoa</taxon>
        <taxon>Nematoda</taxon>
        <taxon>Chromadorea</taxon>
        <taxon>Rhabditida</taxon>
        <taxon>Rhabditina</taxon>
        <taxon>Rhabditomorpha</taxon>
        <taxon>Rhabditoidea</taxon>
        <taxon>Rhabditidae</taxon>
        <taxon>Mesorhabditinae</taxon>
        <taxon>Mesorhabditis</taxon>
    </lineage>
</organism>
<comment type="caution">
    <text evidence="2">The sequence shown here is derived from an EMBL/GenBank/DDBJ whole genome shotgun (WGS) entry which is preliminary data.</text>
</comment>
<feature type="compositionally biased region" description="Acidic residues" evidence="1">
    <location>
        <begin position="1"/>
        <end position="12"/>
    </location>
</feature>
<name>A0AA36G1J8_9BILA</name>
<proteinExistence type="predicted"/>
<dbReference type="EMBL" id="CATQJA010002600">
    <property type="protein sequence ID" value="CAJ0572545.1"/>
    <property type="molecule type" value="Genomic_DNA"/>
</dbReference>
<dbReference type="Proteomes" id="UP001177023">
    <property type="component" value="Unassembled WGS sequence"/>
</dbReference>
<evidence type="ECO:0000256" key="1">
    <source>
        <dbReference type="SAM" id="MobiDB-lite"/>
    </source>
</evidence>
<feature type="region of interest" description="Disordered" evidence="1">
    <location>
        <begin position="1"/>
        <end position="20"/>
    </location>
</feature>
<evidence type="ECO:0000313" key="2">
    <source>
        <dbReference type="EMBL" id="CAJ0572545.1"/>
    </source>
</evidence>
<gene>
    <name evidence="2" type="ORF">MSPICULIGERA_LOCUS10929</name>
</gene>
<sequence length="84" mass="9245">MGSEPREEEEEVDHGRVPLIEEDEEHMCDSPAGFSPLPIRKAALGASRKGHRGPGSLLLCIMPQSPRKLQKMTNTTALARRAPK</sequence>
<accession>A0AA36G1J8</accession>
<protein>
    <submittedName>
        <fullName evidence="2">Uncharacterized protein</fullName>
    </submittedName>
</protein>